<reference evidence="1 2" key="1">
    <citation type="submission" date="2019-08" db="EMBL/GenBank/DDBJ databases">
        <title>In-depth cultivation of the pig gut microbiome towards novel bacterial diversity and tailored functional studies.</title>
        <authorList>
            <person name="Wylensek D."/>
            <person name="Hitch T.C.A."/>
            <person name="Clavel T."/>
        </authorList>
    </citation>
    <scope>NUCLEOTIDE SEQUENCE [LARGE SCALE GENOMIC DNA]</scope>
    <source>
        <strain evidence="1 2">Oil+RF-744-GAM-WT-6</strain>
    </source>
</reference>
<dbReference type="AlphaFoldDB" id="A0A7X2TG21"/>
<dbReference type="PANTHER" id="PTHR42999">
    <property type="entry name" value="ANTIBIOTIC RESISTANCE PROTEIN MCBG"/>
    <property type="match status" value="1"/>
</dbReference>
<dbReference type="Proteomes" id="UP000461880">
    <property type="component" value="Unassembled WGS sequence"/>
</dbReference>
<dbReference type="RefSeq" id="WP_154503490.1">
    <property type="nucleotide sequence ID" value="NZ_VUMN01000006.1"/>
</dbReference>
<evidence type="ECO:0000313" key="1">
    <source>
        <dbReference type="EMBL" id="MSS58056.1"/>
    </source>
</evidence>
<comment type="caution">
    <text evidence="1">The sequence shown here is derived from an EMBL/GenBank/DDBJ whole genome shotgun (WGS) entry which is preliminary data.</text>
</comment>
<proteinExistence type="predicted"/>
<dbReference type="EMBL" id="VUMN01000006">
    <property type="protein sequence ID" value="MSS58056.1"/>
    <property type="molecule type" value="Genomic_DNA"/>
</dbReference>
<dbReference type="InterPro" id="IPR052949">
    <property type="entry name" value="PA_immunity-related"/>
</dbReference>
<organism evidence="1 2">
    <name type="scientific">Stecheria intestinalis</name>
    <dbReference type="NCBI Taxonomy" id="2606630"/>
    <lineage>
        <taxon>Bacteria</taxon>
        <taxon>Bacillati</taxon>
        <taxon>Bacillota</taxon>
        <taxon>Erysipelotrichia</taxon>
        <taxon>Erysipelotrichales</taxon>
        <taxon>Erysipelotrichaceae</taxon>
        <taxon>Stecheria</taxon>
    </lineage>
</organism>
<dbReference type="InterPro" id="IPR001646">
    <property type="entry name" value="5peptide_repeat"/>
</dbReference>
<protein>
    <submittedName>
        <fullName evidence="1">Pentapeptide repeat-containing protein</fullName>
    </submittedName>
</protein>
<dbReference type="PANTHER" id="PTHR42999:SF1">
    <property type="entry name" value="PENTAPEPTIDE REPEAT-CONTAINING PROTEIN"/>
    <property type="match status" value="1"/>
</dbReference>
<keyword evidence="2" id="KW-1185">Reference proteome</keyword>
<sequence>MKKRSEPSFSVIPEKTSFNGEILRHDQEWYEKETITGEIIDHSFSGCRFDHVTLPESMESCGYTDCLFMHCDFSNCRMQESAFRRCAFEDCRLIGTDLEDSFFEDIRFQHCSMRYASFGASRWKRGAILSSDCSECSFTSCTFADMELSEDLFEQAEFGGCRLAGMDFSTCSISGMLVSTVDLKGIIVNEEQAVVLAELLGIHVKHDSRNMLG</sequence>
<dbReference type="Gene3D" id="2.160.20.80">
    <property type="entry name" value="E3 ubiquitin-protein ligase SopA"/>
    <property type="match status" value="1"/>
</dbReference>
<gene>
    <name evidence="1" type="ORF">FYJ51_03970</name>
</gene>
<name>A0A7X2TG21_9FIRM</name>
<dbReference type="SUPFAM" id="SSF141571">
    <property type="entry name" value="Pentapeptide repeat-like"/>
    <property type="match status" value="1"/>
</dbReference>
<evidence type="ECO:0000313" key="2">
    <source>
        <dbReference type="Proteomes" id="UP000461880"/>
    </source>
</evidence>
<accession>A0A7X2TG21</accession>
<dbReference type="Pfam" id="PF13599">
    <property type="entry name" value="Pentapeptide_4"/>
    <property type="match status" value="1"/>
</dbReference>